<reference evidence="1 2" key="1">
    <citation type="submission" date="2017-08" db="EMBL/GenBank/DDBJ databases">
        <authorList>
            <person name="de Groot N.N."/>
        </authorList>
    </citation>
    <scope>NUCLEOTIDE SEQUENCE [LARGE SCALE GENOMIC DNA]</scope>
    <source>
        <strain evidence="1 2">JC85</strain>
    </source>
</reference>
<dbReference type="SUPFAM" id="SSF48557">
    <property type="entry name" value="L-aspartase-like"/>
    <property type="match status" value="1"/>
</dbReference>
<dbReference type="OrthoDB" id="9806955at2"/>
<dbReference type="InterPro" id="IPR008948">
    <property type="entry name" value="L-Aspartase-like"/>
</dbReference>
<evidence type="ECO:0000313" key="1">
    <source>
        <dbReference type="EMBL" id="SOC48234.1"/>
    </source>
</evidence>
<gene>
    <name evidence="1" type="ORF">SAMN05892877_14414</name>
</gene>
<dbReference type="AlphaFoldDB" id="A0A285V268"/>
<keyword evidence="2" id="KW-1185">Reference proteome</keyword>
<dbReference type="Gene3D" id="1.10.275.10">
    <property type="entry name" value="Fumarase/aspartase (N-terminal domain)"/>
    <property type="match status" value="1"/>
</dbReference>
<evidence type="ECO:0000313" key="2">
    <source>
        <dbReference type="Proteomes" id="UP000219167"/>
    </source>
</evidence>
<protein>
    <submittedName>
        <fullName evidence="1">Histidine ammonia-lyase</fullName>
    </submittedName>
</protein>
<organism evidence="1 2">
    <name type="scientific">Rhizobium subbaraonis</name>
    <dbReference type="NCBI Taxonomy" id="908946"/>
    <lineage>
        <taxon>Bacteria</taxon>
        <taxon>Pseudomonadati</taxon>
        <taxon>Pseudomonadota</taxon>
        <taxon>Alphaproteobacteria</taxon>
        <taxon>Hyphomicrobiales</taxon>
        <taxon>Rhizobiaceae</taxon>
        <taxon>Rhizobium/Agrobacterium group</taxon>
        <taxon>Rhizobium</taxon>
    </lineage>
</organism>
<proteinExistence type="predicted"/>
<dbReference type="InterPro" id="IPR001106">
    <property type="entry name" value="Aromatic_Lyase"/>
</dbReference>
<dbReference type="RefSeq" id="WP_097143371.1">
    <property type="nucleotide sequence ID" value="NZ_OBQD01000044.1"/>
</dbReference>
<dbReference type="InterPro" id="IPR024083">
    <property type="entry name" value="Fumarase/histidase_N"/>
</dbReference>
<dbReference type="Proteomes" id="UP000219167">
    <property type="component" value="Unassembled WGS sequence"/>
</dbReference>
<sequence>MSEIIMDQPLSWQSLAAVAEGARLELSEAARARISTARTIVESIVARNIRGYGINTGVGALCDVIIDRANQQTLSRNIIMSHACAVGEPLGRVETRAIMAAMVNTFAHGRSGVRLELVELLCAMLNQDCVPVVRSKGSVGYLAHTASIALVMIGSGSAIYRGNRLQGAEALKQIGCSPLLLEAKEGLSLVNGTSCSTGLACLALARLRRLVDWADAAAAMSYENLGSQAGTFDRQTLSMRRSDGLDQVGDALRTFLADSPILAAKAGRRTQDPLSLRAIPQVHGAIRDTLAQVSEVVSRELSSITDNPAIDGTPDEPIVRSEAHAVGAGIALAMDNLAIAASLLGTISERRLDRLVNPLVSGLPAFLTADSGTCSGFQVIQCTAASLVAENRRLSSSATLDGGITAALQEDILTHATPAALKVLVVLENVEDILAIEILAATQAFDLQPEATKSAPQTSIIRERVRKEIPLYNDDRPIFEDVDAMKAIMNSGGVIR</sequence>
<keyword evidence="1" id="KW-0456">Lyase</keyword>
<dbReference type="GO" id="GO:0016841">
    <property type="term" value="F:ammonia-lyase activity"/>
    <property type="evidence" value="ECO:0007669"/>
    <property type="project" value="UniProtKB-ARBA"/>
</dbReference>
<dbReference type="PANTHER" id="PTHR10362">
    <property type="entry name" value="HISTIDINE AMMONIA-LYASE"/>
    <property type="match status" value="1"/>
</dbReference>
<dbReference type="EMBL" id="OBQD01000044">
    <property type="protein sequence ID" value="SOC48234.1"/>
    <property type="molecule type" value="Genomic_DNA"/>
</dbReference>
<dbReference type="Gene3D" id="1.20.200.10">
    <property type="entry name" value="Fumarase/aspartase (Central domain)"/>
    <property type="match status" value="1"/>
</dbReference>
<dbReference type="CDD" id="cd00332">
    <property type="entry name" value="PAL-HAL"/>
    <property type="match status" value="1"/>
</dbReference>
<accession>A0A285V268</accession>
<name>A0A285V268_9HYPH</name>
<dbReference type="Pfam" id="PF00221">
    <property type="entry name" value="Lyase_aromatic"/>
    <property type="match status" value="1"/>
</dbReference>